<dbReference type="InterPro" id="IPR027417">
    <property type="entry name" value="P-loop_NTPase"/>
</dbReference>
<dbReference type="PANTHER" id="PTHR35894">
    <property type="entry name" value="GENERAL SECRETION PATHWAY PROTEIN A-RELATED"/>
    <property type="match status" value="1"/>
</dbReference>
<dbReference type="Pfam" id="PF13401">
    <property type="entry name" value="AAA_22"/>
    <property type="match status" value="1"/>
</dbReference>
<dbReference type="GO" id="GO:0016887">
    <property type="term" value="F:ATP hydrolysis activity"/>
    <property type="evidence" value="ECO:0007669"/>
    <property type="project" value="InterPro"/>
</dbReference>
<dbReference type="Gene3D" id="3.40.50.300">
    <property type="entry name" value="P-loop containing nucleotide triphosphate hydrolases"/>
    <property type="match status" value="1"/>
</dbReference>
<dbReference type="CDD" id="cd00093">
    <property type="entry name" value="HTH_XRE"/>
    <property type="match status" value="1"/>
</dbReference>
<evidence type="ECO:0000259" key="1">
    <source>
        <dbReference type="PROSITE" id="PS50943"/>
    </source>
</evidence>
<dbReference type="InterPro" id="IPR049945">
    <property type="entry name" value="AAA_22"/>
</dbReference>
<dbReference type="SUPFAM" id="SSF47413">
    <property type="entry name" value="lambda repressor-like DNA-binding domains"/>
    <property type="match status" value="1"/>
</dbReference>
<reference evidence="2" key="1">
    <citation type="journal article" date="2021" name="Proc. Natl. Acad. Sci. U.S.A.">
        <title>A Catalog of Tens of Thousands of Viruses from Human Metagenomes Reveals Hidden Associations with Chronic Diseases.</title>
        <authorList>
            <person name="Tisza M.J."/>
            <person name="Buck C.B."/>
        </authorList>
    </citation>
    <scope>NUCLEOTIDE SEQUENCE</scope>
    <source>
        <strain evidence="2">CtOpw2</strain>
    </source>
</reference>
<protein>
    <submittedName>
        <fullName evidence="2">Putative ATPase</fullName>
    </submittedName>
</protein>
<dbReference type="SUPFAM" id="SSF52540">
    <property type="entry name" value="P-loop containing nucleoside triphosphate hydrolases"/>
    <property type="match status" value="1"/>
</dbReference>
<sequence length="327" mass="37196">MEALAQNTYTMEKPLRERVIEILKELEMNKAELALRMNFSRSAVSQYLNGKYNSNPEALEEKLTEFVKEYEEHVKSETGEVKAIGRTVSGVKPKIAYFESKDYIQTIGVCKSCQENMALGIIVAKSGYGKTHALKKYAKMPRVAYIECDDTMACRDLVEAIEIQIGMPKGSGGTIWSRVNRIRDFFNANEGYLLIIDEADKLINKYTQKKMEIIRGIFDQSDVGIVIAGEPRLEAEIKGNLARFANRMDFYYKLKGLSPQEVKDYMEGYDVDDAAMMEFISRATNAQTGCFRLLDRTLNNVIRILKENGQTQITMKIVNQASNMMML</sequence>
<dbReference type="GO" id="GO:0003677">
    <property type="term" value="F:DNA binding"/>
    <property type="evidence" value="ECO:0007669"/>
    <property type="project" value="InterPro"/>
</dbReference>
<name>A0A8S5UD34_9CAUD</name>
<dbReference type="PROSITE" id="PS50943">
    <property type="entry name" value="HTH_CROC1"/>
    <property type="match status" value="1"/>
</dbReference>
<evidence type="ECO:0000313" key="2">
    <source>
        <dbReference type="EMBL" id="DAF92339.1"/>
    </source>
</evidence>
<dbReference type="InterPro" id="IPR000629">
    <property type="entry name" value="RNA-helicase_DEAD-box_CS"/>
</dbReference>
<dbReference type="SMART" id="SM00530">
    <property type="entry name" value="HTH_XRE"/>
    <property type="match status" value="1"/>
</dbReference>
<dbReference type="PANTHER" id="PTHR35894:SF5">
    <property type="entry name" value="MU-LIKE PROPHAGE FLUMU DNA TRANSPOSITION PROTEIN B"/>
    <property type="match status" value="1"/>
</dbReference>
<dbReference type="PROSITE" id="PS00039">
    <property type="entry name" value="DEAD_ATP_HELICASE"/>
    <property type="match status" value="1"/>
</dbReference>
<dbReference type="Gene3D" id="1.10.260.40">
    <property type="entry name" value="lambda repressor-like DNA-binding domains"/>
    <property type="match status" value="1"/>
</dbReference>
<feature type="domain" description="HTH cro/C1-type" evidence="1">
    <location>
        <begin position="19"/>
        <end position="73"/>
    </location>
</feature>
<dbReference type="InterPro" id="IPR010982">
    <property type="entry name" value="Lambda_DNA-bd_dom_sf"/>
</dbReference>
<organism evidence="2">
    <name type="scientific">Myoviridae sp. ctOpw2</name>
    <dbReference type="NCBI Taxonomy" id="2825093"/>
    <lineage>
        <taxon>Viruses</taxon>
        <taxon>Duplodnaviria</taxon>
        <taxon>Heunggongvirae</taxon>
        <taxon>Uroviricota</taxon>
        <taxon>Caudoviricetes</taxon>
    </lineage>
</organism>
<dbReference type="InterPro" id="IPR052026">
    <property type="entry name" value="ExeA_AAA_ATPase_DNA-bind"/>
</dbReference>
<accession>A0A8S5UD34</accession>
<dbReference type="InterPro" id="IPR001387">
    <property type="entry name" value="Cro/C1-type_HTH"/>
</dbReference>
<proteinExistence type="predicted"/>
<dbReference type="EMBL" id="BK016065">
    <property type="protein sequence ID" value="DAF92339.1"/>
    <property type="molecule type" value="Genomic_DNA"/>
</dbReference>
<dbReference type="Pfam" id="PF01381">
    <property type="entry name" value="HTH_3"/>
    <property type="match status" value="1"/>
</dbReference>